<sequence length="69" mass="8214">SCTGAPDKARKTAVKLDINRRRRKSSFTNEHRYTKMMLLLKYFYKDRGKDLTGLKPKDRLHCTGFYSIW</sequence>
<dbReference type="EMBL" id="HACG01050313">
    <property type="protein sequence ID" value="CEK97178.1"/>
    <property type="molecule type" value="Transcribed_RNA"/>
</dbReference>
<name>A0A0B7BVY8_9EUPU</name>
<protein>
    <submittedName>
        <fullName evidence="1">Uncharacterized protein</fullName>
    </submittedName>
</protein>
<proteinExistence type="predicted"/>
<organism evidence="1">
    <name type="scientific">Arion vulgaris</name>
    <dbReference type="NCBI Taxonomy" id="1028688"/>
    <lineage>
        <taxon>Eukaryota</taxon>
        <taxon>Metazoa</taxon>
        <taxon>Spiralia</taxon>
        <taxon>Lophotrochozoa</taxon>
        <taxon>Mollusca</taxon>
        <taxon>Gastropoda</taxon>
        <taxon>Heterobranchia</taxon>
        <taxon>Euthyneura</taxon>
        <taxon>Panpulmonata</taxon>
        <taxon>Eupulmonata</taxon>
        <taxon>Stylommatophora</taxon>
        <taxon>Helicina</taxon>
        <taxon>Arionoidea</taxon>
        <taxon>Arionidae</taxon>
        <taxon>Arion</taxon>
    </lineage>
</organism>
<feature type="non-terminal residue" evidence="1">
    <location>
        <position position="1"/>
    </location>
</feature>
<gene>
    <name evidence="1" type="primary">ORF214945</name>
</gene>
<feature type="non-terminal residue" evidence="1">
    <location>
        <position position="69"/>
    </location>
</feature>
<reference evidence="1" key="1">
    <citation type="submission" date="2014-12" db="EMBL/GenBank/DDBJ databases">
        <title>Insight into the proteome of Arion vulgaris.</title>
        <authorList>
            <person name="Aradska J."/>
            <person name="Bulat T."/>
            <person name="Smidak R."/>
            <person name="Sarate P."/>
            <person name="Gangsoo J."/>
            <person name="Sialana F."/>
            <person name="Bilban M."/>
            <person name="Lubec G."/>
        </authorList>
    </citation>
    <scope>NUCLEOTIDE SEQUENCE</scope>
    <source>
        <tissue evidence="1">Skin</tissue>
    </source>
</reference>
<accession>A0A0B7BVY8</accession>
<evidence type="ECO:0000313" key="1">
    <source>
        <dbReference type="EMBL" id="CEK97178.1"/>
    </source>
</evidence>
<dbReference type="AlphaFoldDB" id="A0A0B7BVY8"/>